<sequence>MSFIKNILFIIGNFKQEFYKVVAFHMIHSFLISSSSGVLVAILWELLKKEPNRVFVYSLVGLLTFFLLLQLFISKITYKRGSKLTYSISKELRMRLGTHIYELPLGILNKKHSSYYSSCLLQDIRIFENFFSHSIPSTITGIFSVFFILLFLAFLDYRLAFVLTLGILCIVPFIYFANLIVVYFGKKHIEAKEEMSKQFLEYCEGMKYLKSFNYIDKKYKLLEKVLYDFKLKSFKLEMFPGPLILLSFVFCELGFLFMVFYALNYFNDNSLNLTFLVAFLIIGYRLFEPIKVFLVDFLELKYMNNAIIRIKEILELKTIKRIPSFKKLKNSEIKFENVSFSYDNKELLKEINLTFPSNDISVLVGLSGEGKTTILSLIARFWEVKSGEIKLAGVNIKDIPIEELYLNISQVFQDVYLFDDTIYNNIQIAKINASKNQIIEACKKANCLEFIEKLENGFDTKVGEGGTKLSGGEKQRISIARAFLKDAPILLLDEPTSSLDSINEYFVQESIYKLTKNKTVIMIAHKLKMLKGIKNIYVINDKKIAQKGSFELLSKSDGLFKDMLAYQEKSLTWQVIKS</sequence>
<evidence type="ECO:0000256" key="2">
    <source>
        <dbReference type="ARBA" id="ARBA00022448"/>
    </source>
</evidence>
<protein>
    <submittedName>
        <fullName evidence="12 13">ABC transporter</fullName>
    </submittedName>
</protein>
<dbReference type="SMART" id="SM00382">
    <property type="entry name" value="AAA"/>
    <property type="match status" value="1"/>
</dbReference>
<evidence type="ECO:0000256" key="4">
    <source>
        <dbReference type="ARBA" id="ARBA00022692"/>
    </source>
</evidence>
<dbReference type="InterPro" id="IPR036640">
    <property type="entry name" value="ABC1_TM_sf"/>
</dbReference>
<evidence type="ECO:0000256" key="9">
    <source>
        <dbReference type="SAM" id="Phobius"/>
    </source>
</evidence>
<feature type="domain" description="ABC transporter" evidence="10">
    <location>
        <begin position="333"/>
        <end position="566"/>
    </location>
</feature>
<keyword evidence="5" id="KW-0547">Nucleotide-binding</keyword>
<dbReference type="PROSITE" id="PS50893">
    <property type="entry name" value="ABC_TRANSPORTER_2"/>
    <property type="match status" value="1"/>
</dbReference>
<accession>A0A347TN29</accession>
<evidence type="ECO:0000259" key="11">
    <source>
        <dbReference type="PROSITE" id="PS50929"/>
    </source>
</evidence>
<keyword evidence="7 9" id="KW-1133">Transmembrane helix</keyword>
<dbReference type="InterPro" id="IPR017871">
    <property type="entry name" value="ABC_transporter-like_CS"/>
</dbReference>
<comment type="subcellular location">
    <subcellularLocation>
        <location evidence="1">Cell membrane</location>
        <topology evidence="1">Multi-pass membrane protein</topology>
    </subcellularLocation>
</comment>
<dbReference type="InterPro" id="IPR039421">
    <property type="entry name" value="Type_1_exporter"/>
</dbReference>
<evidence type="ECO:0000256" key="8">
    <source>
        <dbReference type="ARBA" id="ARBA00023136"/>
    </source>
</evidence>
<dbReference type="Pfam" id="PF00664">
    <property type="entry name" value="ABC_membrane"/>
    <property type="match status" value="1"/>
</dbReference>
<dbReference type="Proteomes" id="UP000264693">
    <property type="component" value="Chromosome"/>
</dbReference>
<dbReference type="InterPro" id="IPR027417">
    <property type="entry name" value="P-loop_NTPase"/>
</dbReference>
<feature type="transmembrane region" description="Helical" evidence="9">
    <location>
        <begin position="135"/>
        <end position="155"/>
    </location>
</feature>
<dbReference type="GO" id="GO:0034040">
    <property type="term" value="F:ATPase-coupled lipid transmembrane transporter activity"/>
    <property type="evidence" value="ECO:0007669"/>
    <property type="project" value="TreeGrafter"/>
</dbReference>
<dbReference type="Gene3D" id="1.20.1560.10">
    <property type="entry name" value="ABC transporter type 1, transmembrane domain"/>
    <property type="match status" value="1"/>
</dbReference>
<feature type="transmembrane region" description="Helical" evidence="9">
    <location>
        <begin position="161"/>
        <end position="185"/>
    </location>
</feature>
<gene>
    <name evidence="12" type="ORF">AMRN_2295</name>
    <name evidence="13" type="ORF">CPH92_03750</name>
</gene>
<dbReference type="GO" id="GO:0140359">
    <property type="term" value="F:ABC-type transporter activity"/>
    <property type="evidence" value="ECO:0007669"/>
    <property type="project" value="InterPro"/>
</dbReference>
<feature type="domain" description="ABC transmembrane type-1" evidence="11">
    <location>
        <begin position="29"/>
        <end position="290"/>
    </location>
</feature>
<dbReference type="GO" id="GO:0016887">
    <property type="term" value="F:ATP hydrolysis activity"/>
    <property type="evidence" value="ECO:0007669"/>
    <property type="project" value="InterPro"/>
</dbReference>
<dbReference type="InterPro" id="IPR003593">
    <property type="entry name" value="AAA+_ATPase"/>
</dbReference>
<feature type="transmembrane region" description="Helical" evidence="9">
    <location>
        <begin position="269"/>
        <end position="287"/>
    </location>
</feature>
<feature type="transmembrane region" description="Helical" evidence="9">
    <location>
        <begin position="21"/>
        <end position="42"/>
    </location>
</feature>
<dbReference type="SUPFAM" id="SSF90123">
    <property type="entry name" value="ABC transporter transmembrane region"/>
    <property type="match status" value="1"/>
</dbReference>
<keyword evidence="2" id="KW-0813">Transport</keyword>
<dbReference type="SUPFAM" id="SSF52540">
    <property type="entry name" value="P-loop containing nucleoside triphosphate hydrolases"/>
    <property type="match status" value="1"/>
</dbReference>
<dbReference type="AlphaFoldDB" id="A0A347TN29"/>
<reference evidence="14" key="1">
    <citation type="submission" date="2017-09" db="EMBL/GenBank/DDBJ databases">
        <title>Arcobacter canalis sp. nov., a new species isolated from a water canal contaminated with urban sewage.</title>
        <authorList>
            <person name="Perez-Cataluna A."/>
            <person name="Salas-Masso N."/>
            <person name="Figueras M.J."/>
        </authorList>
    </citation>
    <scope>NUCLEOTIDE SEQUENCE [LARGE SCALE GENOMIC DNA]</scope>
    <source>
        <strain evidence="14">CECT 7727</strain>
    </source>
</reference>
<reference evidence="12 15" key="3">
    <citation type="submission" date="2018-08" db="EMBL/GenBank/DDBJ databases">
        <title>Complete genome of the Arcobacter marinus type strain JCM 15502.</title>
        <authorList>
            <person name="Miller W.G."/>
            <person name="Yee E."/>
            <person name="Huynh S."/>
            <person name="Parker C.T."/>
        </authorList>
    </citation>
    <scope>NUCLEOTIDE SEQUENCE [LARGE SCALE GENOMIC DNA]</scope>
    <source>
        <strain evidence="12 15">JCM 15502</strain>
    </source>
</reference>
<dbReference type="PANTHER" id="PTHR24221:SF397">
    <property type="entry name" value="ABC TRANSPORTER, ATP-BINDING TRANSMEMBRANE PROTEIN"/>
    <property type="match status" value="1"/>
</dbReference>
<proteinExistence type="predicted"/>
<dbReference type="InterPro" id="IPR003439">
    <property type="entry name" value="ABC_transporter-like_ATP-bd"/>
</dbReference>
<name>A0A347TN29_9BACT</name>
<evidence type="ECO:0000256" key="3">
    <source>
        <dbReference type="ARBA" id="ARBA00022475"/>
    </source>
</evidence>
<dbReference type="Proteomes" id="UP000224740">
    <property type="component" value="Unassembled WGS sequence"/>
</dbReference>
<dbReference type="GO" id="GO:0005886">
    <property type="term" value="C:plasma membrane"/>
    <property type="evidence" value="ECO:0007669"/>
    <property type="project" value="UniProtKB-SubCell"/>
</dbReference>
<dbReference type="KEGG" id="amar:AMRN_2295"/>
<keyword evidence="8 9" id="KW-0472">Membrane</keyword>
<feature type="transmembrane region" description="Helical" evidence="9">
    <location>
        <begin position="243"/>
        <end position="263"/>
    </location>
</feature>
<dbReference type="EMBL" id="NXAO01000015">
    <property type="protein sequence ID" value="PHO16056.1"/>
    <property type="molecule type" value="Genomic_DNA"/>
</dbReference>
<dbReference type="InterPro" id="IPR011527">
    <property type="entry name" value="ABC1_TM_dom"/>
</dbReference>
<dbReference type="Gene3D" id="3.40.50.300">
    <property type="entry name" value="P-loop containing nucleotide triphosphate hydrolases"/>
    <property type="match status" value="1"/>
</dbReference>
<keyword evidence="3" id="KW-1003">Cell membrane</keyword>
<dbReference type="GO" id="GO:0005524">
    <property type="term" value="F:ATP binding"/>
    <property type="evidence" value="ECO:0007669"/>
    <property type="project" value="UniProtKB-KW"/>
</dbReference>
<evidence type="ECO:0000256" key="7">
    <source>
        <dbReference type="ARBA" id="ARBA00022989"/>
    </source>
</evidence>
<dbReference type="FunFam" id="3.40.50.300:FF:000221">
    <property type="entry name" value="Multidrug ABC transporter ATP-binding protein"/>
    <property type="match status" value="1"/>
</dbReference>
<keyword evidence="6 12" id="KW-0067">ATP-binding</keyword>
<dbReference type="EMBL" id="CP032101">
    <property type="protein sequence ID" value="AXX88007.1"/>
    <property type="molecule type" value="Genomic_DNA"/>
</dbReference>
<keyword evidence="4 9" id="KW-0812">Transmembrane</keyword>
<dbReference type="Pfam" id="PF00005">
    <property type="entry name" value="ABC_tran"/>
    <property type="match status" value="1"/>
</dbReference>
<evidence type="ECO:0000313" key="13">
    <source>
        <dbReference type="EMBL" id="PHO16056.1"/>
    </source>
</evidence>
<evidence type="ECO:0000313" key="15">
    <source>
        <dbReference type="Proteomes" id="UP000264693"/>
    </source>
</evidence>
<organism evidence="12 15">
    <name type="scientific">Malaciobacter marinus</name>
    <dbReference type="NCBI Taxonomy" id="505249"/>
    <lineage>
        <taxon>Bacteria</taxon>
        <taxon>Pseudomonadati</taxon>
        <taxon>Campylobacterota</taxon>
        <taxon>Epsilonproteobacteria</taxon>
        <taxon>Campylobacterales</taxon>
        <taxon>Arcobacteraceae</taxon>
        <taxon>Malaciobacter</taxon>
    </lineage>
</organism>
<keyword evidence="14" id="KW-1185">Reference proteome</keyword>
<feature type="transmembrane region" description="Helical" evidence="9">
    <location>
        <begin position="54"/>
        <end position="73"/>
    </location>
</feature>
<evidence type="ECO:0000256" key="5">
    <source>
        <dbReference type="ARBA" id="ARBA00022741"/>
    </source>
</evidence>
<reference evidence="13" key="2">
    <citation type="submission" date="2017-09" db="EMBL/GenBank/DDBJ databases">
        <authorList>
            <person name="Perez-Cataluna A."/>
            <person name="Figueras M.J."/>
            <person name="Salas-Masso N."/>
        </authorList>
    </citation>
    <scope>NUCLEOTIDE SEQUENCE</scope>
    <source>
        <strain evidence="13">CECT 7727</strain>
    </source>
</reference>
<evidence type="ECO:0000256" key="6">
    <source>
        <dbReference type="ARBA" id="ARBA00022840"/>
    </source>
</evidence>
<evidence type="ECO:0000259" key="10">
    <source>
        <dbReference type="PROSITE" id="PS50893"/>
    </source>
</evidence>
<dbReference type="PROSITE" id="PS00211">
    <property type="entry name" value="ABC_TRANSPORTER_1"/>
    <property type="match status" value="1"/>
</dbReference>
<dbReference type="PANTHER" id="PTHR24221">
    <property type="entry name" value="ATP-BINDING CASSETTE SUB-FAMILY B"/>
    <property type="match status" value="1"/>
</dbReference>
<dbReference type="PROSITE" id="PS50929">
    <property type="entry name" value="ABC_TM1F"/>
    <property type="match status" value="1"/>
</dbReference>
<evidence type="ECO:0000313" key="14">
    <source>
        <dbReference type="Proteomes" id="UP000224740"/>
    </source>
</evidence>
<dbReference type="RefSeq" id="WP_099310441.1">
    <property type="nucleotide sequence ID" value="NZ_CP032101.1"/>
</dbReference>
<evidence type="ECO:0000313" key="12">
    <source>
        <dbReference type="EMBL" id="AXX88007.1"/>
    </source>
</evidence>
<evidence type="ECO:0000256" key="1">
    <source>
        <dbReference type="ARBA" id="ARBA00004651"/>
    </source>
</evidence>